<comment type="caution">
    <text evidence="2">The sequence shown here is derived from an EMBL/GenBank/DDBJ whole genome shotgun (WGS) entry which is preliminary data.</text>
</comment>
<dbReference type="AlphaFoldDB" id="A0A098THD3"/>
<accession>A0A098THD3</accession>
<dbReference type="InterPro" id="IPR018764">
    <property type="entry name" value="RskA_C"/>
</dbReference>
<dbReference type="GO" id="GO:0016989">
    <property type="term" value="F:sigma factor antagonist activity"/>
    <property type="evidence" value="ECO:0007669"/>
    <property type="project" value="TreeGrafter"/>
</dbReference>
<dbReference type="Pfam" id="PF10099">
    <property type="entry name" value="RskA_C"/>
    <property type="match status" value="1"/>
</dbReference>
<dbReference type="GO" id="GO:0006417">
    <property type="term" value="P:regulation of translation"/>
    <property type="evidence" value="ECO:0007669"/>
    <property type="project" value="TreeGrafter"/>
</dbReference>
<evidence type="ECO:0000259" key="1">
    <source>
        <dbReference type="Pfam" id="PF10099"/>
    </source>
</evidence>
<dbReference type="GO" id="GO:0005886">
    <property type="term" value="C:plasma membrane"/>
    <property type="evidence" value="ECO:0007669"/>
    <property type="project" value="InterPro"/>
</dbReference>
<dbReference type="RefSeq" id="WP_036536606.1">
    <property type="nucleotide sequence ID" value="NZ_JJML01000070.1"/>
</dbReference>
<dbReference type="PANTHER" id="PTHR37461:SF1">
    <property type="entry name" value="ANTI-SIGMA-K FACTOR RSKA"/>
    <property type="match status" value="1"/>
</dbReference>
<dbReference type="OrthoDB" id="421181at2"/>
<keyword evidence="3" id="KW-1185">Reference proteome</keyword>
<dbReference type="InterPro" id="IPR051474">
    <property type="entry name" value="Anti-sigma-K/W_factor"/>
</dbReference>
<proteinExistence type="predicted"/>
<evidence type="ECO:0000313" key="2">
    <source>
        <dbReference type="EMBL" id="KGF71494.1"/>
    </source>
</evidence>
<dbReference type="Proteomes" id="UP000030170">
    <property type="component" value="Unassembled WGS sequence"/>
</dbReference>
<reference evidence="2 3" key="1">
    <citation type="journal article" date="2014" name="Mol. Ecol.">
        <title>Evolution of Synechococcus.</title>
        <authorList>
            <person name="Dvorak P."/>
            <person name="Casamatta D."/>
            <person name="Hasler P."/>
            <person name="Poulickova A."/>
            <person name="Ondrej V."/>
            <person name="Sanges R."/>
        </authorList>
    </citation>
    <scope>NUCLEOTIDE SEQUENCE [LARGE SCALE GENOMIC DNA]</scope>
    <source>
        <strain evidence="2 3">CAUP A 1101</strain>
    </source>
</reference>
<gene>
    <name evidence="2" type="ORF">DO97_19225</name>
</gene>
<organism evidence="2 3">
    <name type="scientific">Neosynechococcus sphagnicola sy1</name>
    <dbReference type="NCBI Taxonomy" id="1497020"/>
    <lineage>
        <taxon>Bacteria</taxon>
        <taxon>Bacillati</taxon>
        <taxon>Cyanobacteriota</taxon>
        <taxon>Cyanophyceae</taxon>
        <taxon>Neosynechococcales</taxon>
        <taxon>Neosynechococcaceae</taxon>
        <taxon>Neosynechococcus</taxon>
    </lineage>
</organism>
<protein>
    <recommendedName>
        <fullName evidence="1">Anti-sigma K factor RskA C-terminal domain-containing protein</fullName>
    </recommendedName>
</protein>
<evidence type="ECO:0000313" key="3">
    <source>
        <dbReference type="Proteomes" id="UP000030170"/>
    </source>
</evidence>
<dbReference type="EMBL" id="JJML01000070">
    <property type="protein sequence ID" value="KGF71494.1"/>
    <property type="molecule type" value="Genomic_DNA"/>
</dbReference>
<sequence length="252" mass="27646">MSIDRYSPEEREHIEELLAGASLDALSTEDIAQFEDYLQKDPALSQELQYYLVCATSFAEDIPQVSPSPSLRERIIKLSDPKPSVVSWRSRLARFRQQDLAIAAGLLMLLVTGLNNLGLQHQLGIAQAKLDSLQGEKTYLFTLKGTPIQHSAVGIVVLDAVSNRATLAFQNLSPLKPGESYHMWAVIGSKVVSCGQFHANSLHRVMETIPVPANVYNEETEAAGFTLFVTIESTENVSHPSLTVALKATAEI</sequence>
<feature type="domain" description="Anti-sigma K factor RskA C-terminal" evidence="1">
    <location>
        <begin position="101"/>
        <end position="237"/>
    </location>
</feature>
<dbReference type="PANTHER" id="PTHR37461">
    <property type="entry name" value="ANTI-SIGMA-K FACTOR RSKA"/>
    <property type="match status" value="1"/>
</dbReference>
<name>A0A098THD3_9CYAN</name>
<dbReference type="STRING" id="1497020.DO97_19225"/>